<dbReference type="GO" id="GO:0050848">
    <property type="term" value="P:regulation of calcium-mediated signaling"/>
    <property type="evidence" value="ECO:0007669"/>
    <property type="project" value="TreeGrafter"/>
</dbReference>
<dbReference type="GO" id="GO:0007166">
    <property type="term" value="P:cell surface receptor signaling pathway"/>
    <property type="evidence" value="ECO:0007669"/>
    <property type="project" value="InterPro"/>
</dbReference>
<dbReference type="PANTHER" id="PTHR15177">
    <property type="entry name" value="G-PROTEIN COUPLED RECEPTOR 143"/>
    <property type="match status" value="1"/>
</dbReference>
<dbReference type="GO" id="GO:0072545">
    <property type="term" value="F:L-tyrosine binding"/>
    <property type="evidence" value="ECO:0007669"/>
    <property type="project" value="InterPro"/>
</dbReference>
<accession>A0A1B6EJT8</accession>
<evidence type="ECO:0000256" key="2">
    <source>
        <dbReference type="ARBA" id="ARBA00022692"/>
    </source>
</evidence>
<evidence type="ECO:0000256" key="3">
    <source>
        <dbReference type="ARBA" id="ARBA00022989"/>
    </source>
</evidence>
<dbReference type="GO" id="GO:0032438">
    <property type="term" value="P:melanosome organization"/>
    <property type="evidence" value="ECO:0007669"/>
    <property type="project" value="TreeGrafter"/>
</dbReference>
<evidence type="ECO:0008006" key="10">
    <source>
        <dbReference type="Google" id="ProtNLM"/>
    </source>
</evidence>
<dbReference type="PRINTS" id="PR00965">
    <property type="entry name" value="OCULARALBNSM"/>
</dbReference>
<feature type="transmembrane region" description="Helical" evidence="6">
    <location>
        <begin position="195"/>
        <end position="216"/>
    </location>
</feature>
<reference evidence="9" key="1">
    <citation type="submission" date="2015-11" db="EMBL/GenBank/DDBJ databases">
        <title>De novo transcriptome assembly of four potential Pierce s Disease insect vectors from Arizona vineyards.</title>
        <authorList>
            <person name="Tassone E.E."/>
        </authorList>
    </citation>
    <scope>NUCLEOTIDE SEQUENCE</scope>
</reference>
<dbReference type="GO" id="GO:0005886">
    <property type="term" value="C:plasma membrane"/>
    <property type="evidence" value="ECO:0007669"/>
    <property type="project" value="TreeGrafter"/>
</dbReference>
<proteinExistence type="predicted"/>
<feature type="transmembrane region" description="Helical" evidence="6">
    <location>
        <begin position="34"/>
        <end position="54"/>
    </location>
</feature>
<feature type="domain" description="G-protein coupled receptors family 1 profile" evidence="8">
    <location>
        <begin position="80"/>
        <end position="302"/>
    </location>
</feature>
<keyword evidence="3 6" id="KW-1133">Transmembrane helix</keyword>
<dbReference type="GO" id="GO:0035240">
    <property type="term" value="F:dopamine binding"/>
    <property type="evidence" value="ECO:0007669"/>
    <property type="project" value="InterPro"/>
</dbReference>
<evidence type="ECO:0000256" key="4">
    <source>
        <dbReference type="ARBA" id="ARBA00023136"/>
    </source>
</evidence>
<feature type="transmembrane region" description="Helical" evidence="6">
    <location>
        <begin position="282"/>
        <end position="302"/>
    </location>
</feature>
<dbReference type="GO" id="GO:0072544">
    <property type="term" value="F:L-DOPA binding"/>
    <property type="evidence" value="ECO:0007669"/>
    <property type="project" value="InterPro"/>
</dbReference>
<evidence type="ECO:0000256" key="5">
    <source>
        <dbReference type="SAM" id="MobiDB-lite"/>
    </source>
</evidence>
<dbReference type="PANTHER" id="PTHR15177:SF2">
    <property type="entry name" value="G-PROTEIN COUPLED RECEPTOR 143"/>
    <property type="match status" value="1"/>
</dbReference>
<gene>
    <name evidence="9" type="ORF">g.30310</name>
</gene>
<organism evidence="9">
    <name type="scientific">Cuerna arida</name>
    <dbReference type="NCBI Taxonomy" id="1464854"/>
    <lineage>
        <taxon>Eukaryota</taxon>
        <taxon>Metazoa</taxon>
        <taxon>Ecdysozoa</taxon>
        <taxon>Arthropoda</taxon>
        <taxon>Hexapoda</taxon>
        <taxon>Insecta</taxon>
        <taxon>Pterygota</taxon>
        <taxon>Neoptera</taxon>
        <taxon>Paraneoptera</taxon>
        <taxon>Hemiptera</taxon>
        <taxon>Auchenorrhyncha</taxon>
        <taxon>Membracoidea</taxon>
        <taxon>Cicadellidae</taxon>
        <taxon>Cicadellinae</taxon>
        <taxon>Proconiini</taxon>
        <taxon>Cuerna</taxon>
    </lineage>
</organism>
<feature type="region of interest" description="Disordered" evidence="5">
    <location>
        <begin position="315"/>
        <end position="339"/>
    </location>
</feature>
<dbReference type="InterPro" id="IPR001414">
    <property type="entry name" value="GPR143"/>
</dbReference>
<dbReference type="AlphaFoldDB" id="A0A1B6EJT8"/>
<evidence type="ECO:0000259" key="7">
    <source>
        <dbReference type="PROSITE" id="PS50261"/>
    </source>
</evidence>
<dbReference type="PROSITE" id="PS50262">
    <property type="entry name" value="G_PROTEIN_RECEP_F1_2"/>
    <property type="match status" value="1"/>
</dbReference>
<dbReference type="Gene3D" id="1.20.1070.10">
    <property type="entry name" value="Rhodopsin 7-helix transmembrane proteins"/>
    <property type="match status" value="1"/>
</dbReference>
<name>A0A1B6EJT8_9HEMI</name>
<protein>
    <recommendedName>
        <fullName evidence="10">G-protein coupled receptors family 1 profile domain-containing protein</fullName>
    </recommendedName>
</protein>
<keyword evidence="4 6" id="KW-0472">Membrane</keyword>
<dbReference type="Pfam" id="PF02101">
    <property type="entry name" value="Ocular_alb"/>
    <property type="match status" value="1"/>
</dbReference>
<evidence type="ECO:0000256" key="1">
    <source>
        <dbReference type="ARBA" id="ARBA00004141"/>
    </source>
</evidence>
<evidence type="ECO:0000259" key="8">
    <source>
        <dbReference type="PROSITE" id="PS50262"/>
    </source>
</evidence>
<feature type="transmembrane region" description="Helical" evidence="6">
    <location>
        <begin position="247"/>
        <end position="270"/>
    </location>
</feature>
<sequence>MSDPALQTFCCYPPGEGSVPPAIWVLTEFNSKSYNYVCLVSSFIGILGAGYQMLPRTETPLAHRWYTMTSSRGRHIIQWLAFADLLATLGVFLRSLLKLNNFLYPLGDASITYCAIFAAWIQYFYCVTWMWTLCYAVDMFLALRERPGHPVLYHMFCWLIPSVLTAVGLAILYLPNADCHNLGPDESAFLRILPNYLLTYLPMVTVMVANPILYLCSLRSVTDLITQSLAQYTRKERAIIDAVKVKFGLILLVFYICWLPNLINSLFLWFEWYDLPAQTVYVLLYVMAVVNPLQALFNSLVYRRSSEKLVSPFHRKANQEASETTPLVPGDVNGTSLVS</sequence>
<feature type="transmembrane region" description="Helical" evidence="6">
    <location>
        <begin position="155"/>
        <end position="175"/>
    </location>
</feature>
<feature type="transmembrane region" description="Helical" evidence="6">
    <location>
        <begin position="117"/>
        <end position="143"/>
    </location>
</feature>
<feature type="domain" description="G-protein coupled receptors family 2 profile 2" evidence="7">
    <location>
        <begin position="80"/>
        <end position="306"/>
    </location>
</feature>
<evidence type="ECO:0000256" key="6">
    <source>
        <dbReference type="SAM" id="Phobius"/>
    </source>
</evidence>
<dbReference type="GO" id="GO:0035643">
    <property type="term" value="F:L-DOPA receptor activity"/>
    <property type="evidence" value="ECO:0007669"/>
    <property type="project" value="TreeGrafter"/>
</dbReference>
<evidence type="ECO:0000313" key="9">
    <source>
        <dbReference type="EMBL" id="JAS38161.1"/>
    </source>
</evidence>
<dbReference type="InterPro" id="IPR017452">
    <property type="entry name" value="GPCR_Rhodpsn_7TM"/>
</dbReference>
<dbReference type="InterPro" id="IPR017981">
    <property type="entry name" value="GPCR_2-like_7TM"/>
</dbReference>
<keyword evidence="2 6" id="KW-0812">Transmembrane</keyword>
<comment type="subcellular location">
    <subcellularLocation>
        <location evidence="1">Membrane</location>
        <topology evidence="1">Multi-pass membrane protein</topology>
    </subcellularLocation>
</comment>
<dbReference type="SUPFAM" id="SSF81321">
    <property type="entry name" value="Family A G protein-coupled receptor-like"/>
    <property type="match status" value="1"/>
</dbReference>
<dbReference type="PROSITE" id="PS50261">
    <property type="entry name" value="G_PROTEIN_RECEP_F2_4"/>
    <property type="match status" value="1"/>
</dbReference>
<feature type="transmembrane region" description="Helical" evidence="6">
    <location>
        <begin position="75"/>
        <end position="97"/>
    </location>
</feature>
<dbReference type="EMBL" id="GECZ01031608">
    <property type="protein sequence ID" value="JAS38161.1"/>
    <property type="molecule type" value="Transcribed_RNA"/>
</dbReference>